<dbReference type="SUPFAM" id="SSF50494">
    <property type="entry name" value="Trypsin-like serine proteases"/>
    <property type="match status" value="1"/>
</dbReference>
<reference evidence="3" key="1">
    <citation type="submission" date="2015-10" db="EMBL/GenBank/DDBJ databases">
        <authorList>
            <person name="Gilbert D.G."/>
        </authorList>
    </citation>
    <scope>NUCLEOTIDE SEQUENCE</scope>
</reference>
<dbReference type="GO" id="GO:0004252">
    <property type="term" value="F:serine-type endopeptidase activity"/>
    <property type="evidence" value="ECO:0007669"/>
    <property type="project" value="InterPro"/>
</dbReference>
<dbReference type="PROSITE" id="PS51208">
    <property type="entry name" value="AUTOTRANSPORTER"/>
    <property type="match status" value="1"/>
</dbReference>
<dbReference type="InterPro" id="IPR009003">
    <property type="entry name" value="Peptidase_S1_PA"/>
</dbReference>
<dbReference type="SMART" id="SM00020">
    <property type="entry name" value="Tryp_SPc"/>
    <property type="match status" value="1"/>
</dbReference>
<dbReference type="PROSITE" id="PS50240">
    <property type="entry name" value="TRYPSIN_DOM"/>
    <property type="match status" value="1"/>
</dbReference>
<protein>
    <submittedName>
        <fullName evidence="3">Serine protease</fullName>
    </submittedName>
</protein>
<dbReference type="EMBL" id="CZQE01000409">
    <property type="protein sequence ID" value="CUS46890.1"/>
    <property type="molecule type" value="Genomic_DNA"/>
</dbReference>
<organism evidence="3">
    <name type="scientific">hydrothermal vent metagenome</name>
    <dbReference type="NCBI Taxonomy" id="652676"/>
    <lineage>
        <taxon>unclassified sequences</taxon>
        <taxon>metagenomes</taxon>
        <taxon>ecological metagenomes</taxon>
    </lineage>
</organism>
<dbReference type="Gene3D" id="2.40.10.10">
    <property type="entry name" value="Trypsin-like serine proteases"/>
    <property type="match status" value="1"/>
</dbReference>
<keyword evidence="3" id="KW-0378">Hydrolase</keyword>
<keyword evidence="3" id="KW-0645">Protease</keyword>
<accession>A0A160TN65</accession>
<dbReference type="InterPro" id="IPR036709">
    <property type="entry name" value="Autotransporte_beta_dom_sf"/>
</dbReference>
<feature type="domain" description="Peptidase S1" evidence="1">
    <location>
        <begin position="10"/>
        <end position="389"/>
    </location>
</feature>
<dbReference type="InterPro" id="IPR043504">
    <property type="entry name" value="Peptidase_S1_PA_chymotrypsin"/>
</dbReference>
<dbReference type="Pfam" id="PF03797">
    <property type="entry name" value="Autotransporter"/>
    <property type="match status" value="1"/>
</dbReference>
<name>A0A160TN65_9ZZZZ</name>
<gene>
    <name evidence="3" type="ORF">MGWOODY_Smn3603</name>
</gene>
<sequence length="1144" mass="118510">MLATAATMSIVIGNSARAQEHPTDMILEAQDNRVSASIIDPNIVIAPPGTSVTDRDPVNVTGVGQMVIDQKNGFIGLCTGTLINPRTVIFAAHCVNESPAGTAQDPWGYGTGTGQLPIGFGFQANNNVAGNSAFGHWLNGTAGGAKYLTSISEYMYNVNQVQYNPHSLDLGLANNFIQGDVAVASLDTPAANVPTWALLFSALPAPASINDTTGTGYHVVLNGYGNTGTATSGSNVGVDYRRRVAENYLGLLGSLDDIDIGLFGITPRGRPQNLYQIDFDSAGHSNQFDFNIFKDNALPKEGITGPGDSGGPLILDQAYAKQLVIAVLSGGTRYFAQQPSGSYGTSAFYQPLYLFWDYIAAANPYRYVSAVAGDGAWTDPTHWVTTVDPAYNVLVNGKLVNGVPTAPGDGIAGTSGKFGQICDQEPAFQYDVCYDVKTGVYYDHGVPQGGSNSTATGTQTADATKVADTTNDGTRATKSSIEEAQNGGQATGAVQAAAALPAATLANGLPGATNFVPNNIDPNAASHTNARYFDVTLSAAGTTTLSSAVTVDRFTMNGPAAKLTVASGGSLTSLININHFDGLVTNNGTITTIGDYLLLSGGITGSGRFNTPFFTSVSGTIAPGTIGTTGTITIGGNLILASGNHYLVDLGPNGVSDKIVVVPNGSSTGTASLGGFIGFAPATGYTIRAGDTYTVLTTTAPIDGTTKFIDPAPLSAILTPRLTYQATSVSVTIDAGLYANVVGNTPVQQAYARLLDQDRIVYNRLTDLYGILDMQNAATIRSTLEGLAPRAETTRRALGTASVDNMGRFYRDRLASLDPGSLGGTVAMIGKPFQIAALASSGMPGTPEVRSDAGEGMVTQEGRLPETMSAFVAGGYIDGNSSSMPTAVPVTGRDQFHGFFVATGLETEIGSRGLLGFSLAYTDLDGAPSLASHQASSTLYQGTLYGKIKTTSGAFIDATFSAGAFNSRTVRNVNLAGTSYRLVGKDRSLMVSGEIGAGTTVALGSSVALDPRVSLRGTRIMFDTIDETGGGPAMAYKPGSLDSLQARAGFNAHGNSATVKPYVSAYWVHDFAKQPGFIGANFVGGVGPNALFAVAGSDNDWAEVSGGVTFSASKRVELSVGANTTVGRKDVTNQSYHGTIRINF</sequence>
<evidence type="ECO:0000259" key="1">
    <source>
        <dbReference type="PROSITE" id="PS50240"/>
    </source>
</evidence>
<feature type="domain" description="Autotransporter" evidence="2">
    <location>
        <begin position="863"/>
        <end position="1144"/>
    </location>
</feature>
<dbReference type="SUPFAM" id="SSF103515">
    <property type="entry name" value="Autotransporter"/>
    <property type="match status" value="1"/>
</dbReference>
<evidence type="ECO:0000313" key="3">
    <source>
        <dbReference type="EMBL" id="CUS46890.1"/>
    </source>
</evidence>
<dbReference type="SMART" id="SM00869">
    <property type="entry name" value="Autotransporter"/>
    <property type="match status" value="1"/>
</dbReference>
<evidence type="ECO:0000259" key="2">
    <source>
        <dbReference type="PROSITE" id="PS51208"/>
    </source>
</evidence>
<dbReference type="GO" id="GO:0006508">
    <property type="term" value="P:proteolysis"/>
    <property type="evidence" value="ECO:0007669"/>
    <property type="project" value="UniProtKB-KW"/>
</dbReference>
<dbReference type="AlphaFoldDB" id="A0A160TN65"/>
<proteinExistence type="predicted"/>
<dbReference type="Gene3D" id="2.40.128.130">
    <property type="entry name" value="Autotransporter beta-domain"/>
    <property type="match status" value="1"/>
</dbReference>
<dbReference type="InterPro" id="IPR001254">
    <property type="entry name" value="Trypsin_dom"/>
</dbReference>
<dbReference type="InterPro" id="IPR005546">
    <property type="entry name" value="Autotransporte_beta"/>
</dbReference>